<evidence type="ECO:0000256" key="1">
    <source>
        <dbReference type="ARBA" id="ARBA00004377"/>
    </source>
</evidence>
<evidence type="ECO:0000256" key="2">
    <source>
        <dbReference type="ARBA" id="ARBA00022475"/>
    </source>
</evidence>
<keyword evidence="4" id="KW-0997">Cell inner membrane</keyword>
<dbReference type="InterPro" id="IPR051621">
    <property type="entry name" value="T2SS_protein_J"/>
</dbReference>
<gene>
    <name evidence="9" type="ORF">ELE36_16355</name>
</gene>
<dbReference type="GO" id="GO:0005886">
    <property type="term" value="C:plasma membrane"/>
    <property type="evidence" value="ECO:0007669"/>
    <property type="project" value="UniProtKB-SubCell"/>
</dbReference>
<evidence type="ECO:0000256" key="8">
    <source>
        <dbReference type="SAM" id="Phobius"/>
    </source>
</evidence>
<dbReference type="Proteomes" id="UP000291562">
    <property type="component" value="Chromosome"/>
</dbReference>
<reference evidence="9 10" key="1">
    <citation type="submission" date="2019-01" db="EMBL/GenBank/DDBJ databases">
        <title>Pseudolysobacter antarctica gen. nov., sp. nov., isolated from Fildes Peninsula, Antarctica.</title>
        <authorList>
            <person name="Wei Z."/>
            <person name="Peng F."/>
        </authorList>
    </citation>
    <scope>NUCLEOTIDE SEQUENCE [LARGE SCALE GENOMIC DNA]</scope>
    <source>
        <strain evidence="9 10">AQ6-296</strain>
    </source>
</reference>
<evidence type="ECO:0000313" key="9">
    <source>
        <dbReference type="EMBL" id="QBB71800.1"/>
    </source>
</evidence>
<dbReference type="OrthoDB" id="5801210at2"/>
<evidence type="ECO:0000256" key="7">
    <source>
        <dbReference type="ARBA" id="ARBA00023136"/>
    </source>
</evidence>
<keyword evidence="5 8" id="KW-0812">Transmembrane</keyword>
<keyword evidence="10" id="KW-1185">Reference proteome</keyword>
<protein>
    <submittedName>
        <fullName evidence="9">Prepilin-type N-terminal cleavage/methylation domain-containing protein</fullName>
    </submittedName>
</protein>
<keyword evidence="3" id="KW-0488">Methylation</keyword>
<organism evidence="9 10">
    <name type="scientific">Pseudolysobacter antarcticus</name>
    <dbReference type="NCBI Taxonomy" id="2511995"/>
    <lineage>
        <taxon>Bacteria</taxon>
        <taxon>Pseudomonadati</taxon>
        <taxon>Pseudomonadota</taxon>
        <taxon>Gammaproteobacteria</taxon>
        <taxon>Lysobacterales</taxon>
        <taxon>Rhodanobacteraceae</taxon>
        <taxon>Pseudolysobacter</taxon>
    </lineage>
</organism>
<dbReference type="InterPro" id="IPR045584">
    <property type="entry name" value="Pilin-like"/>
</dbReference>
<dbReference type="NCBIfam" id="TIGR02532">
    <property type="entry name" value="IV_pilin_GFxxxE"/>
    <property type="match status" value="1"/>
</dbReference>
<feature type="transmembrane region" description="Helical" evidence="8">
    <location>
        <begin position="20"/>
        <end position="37"/>
    </location>
</feature>
<keyword evidence="6 8" id="KW-1133">Transmembrane helix</keyword>
<comment type="subcellular location">
    <subcellularLocation>
        <location evidence="1">Cell inner membrane</location>
        <topology evidence="1">Single-pass membrane protein</topology>
    </subcellularLocation>
</comment>
<dbReference type="PANTHER" id="PTHR39583">
    <property type="entry name" value="TYPE II SECRETION SYSTEM PROTEIN J-RELATED"/>
    <property type="match status" value="1"/>
</dbReference>
<evidence type="ECO:0000313" key="10">
    <source>
        <dbReference type="Proteomes" id="UP000291562"/>
    </source>
</evidence>
<keyword evidence="2" id="KW-1003">Cell membrane</keyword>
<proteinExistence type="predicted"/>
<evidence type="ECO:0000256" key="3">
    <source>
        <dbReference type="ARBA" id="ARBA00022481"/>
    </source>
</evidence>
<dbReference type="Pfam" id="PF07963">
    <property type="entry name" value="N_methyl"/>
    <property type="match status" value="1"/>
</dbReference>
<dbReference type="InterPro" id="IPR012902">
    <property type="entry name" value="N_methyl_site"/>
</dbReference>
<dbReference type="EMBL" id="CP035704">
    <property type="protein sequence ID" value="QBB71800.1"/>
    <property type="molecule type" value="Genomic_DNA"/>
</dbReference>
<accession>A0A411HMV2</accession>
<dbReference type="AlphaFoldDB" id="A0A411HMV2"/>
<keyword evidence="7 8" id="KW-0472">Membrane</keyword>
<dbReference type="RefSeq" id="WP_129835162.1">
    <property type="nucleotide sequence ID" value="NZ_CP035704.1"/>
</dbReference>
<evidence type="ECO:0000256" key="5">
    <source>
        <dbReference type="ARBA" id="ARBA00022692"/>
    </source>
</evidence>
<dbReference type="KEGG" id="xbc:ELE36_16355"/>
<name>A0A411HMV2_9GAMM</name>
<sequence>MKNLHIHPRANSGFTLLETVLAIVLLAVLIGAGYSGLRAAAKAMASGEVSVERTNRLRVSQEFMRHQISRILPLPYDHDDSTGENKIFEGTRDMMRFVAPMPGYLSHGGAYVQTIELKRAAGNTLQLYFSNVILTGYDAKKLTLSDLDPQVLIDQVKSGRFEYRTYNDQGELGDWTDRWEDPGKTPVMVRIHLEMAREALVAWPDMQIALVMDGASTQQRNGFIATPRGNPLNNGAAR</sequence>
<evidence type="ECO:0000256" key="6">
    <source>
        <dbReference type="ARBA" id="ARBA00022989"/>
    </source>
</evidence>
<dbReference type="SUPFAM" id="SSF54523">
    <property type="entry name" value="Pili subunits"/>
    <property type="match status" value="1"/>
</dbReference>
<evidence type="ECO:0000256" key="4">
    <source>
        <dbReference type="ARBA" id="ARBA00022519"/>
    </source>
</evidence>
<dbReference type="PANTHER" id="PTHR39583:SF2">
    <property type="entry name" value="TYPE II SECRETION SYSTEM PROTEIN J"/>
    <property type="match status" value="1"/>
</dbReference>